<dbReference type="WBParaSite" id="ASIM_0000792701-mRNA-1">
    <property type="protein sequence ID" value="ASIM_0000792701-mRNA-1"/>
    <property type="gene ID" value="ASIM_0000792701"/>
</dbReference>
<protein>
    <submittedName>
        <fullName evidence="1">Ovule protein</fullName>
    </submittedName>
</protein>
<evidence type="ECO:0000313" key="1">
    <source>
        <dbReference type="WBParaSite" id="ASIM_0000792701-mRNA-1"/>
    </source>
</evidence>
<proteinExistence type="predicted"/>
<accession>A0A0M3JJV6</accession>
<reference evidence="1" key="1">
    <citation type="submission" date="2017-02" db="UniProtKB">
        <authorList>
            <consortium name="WormBaseParasite"/>
        </authorList>
    </citation>
    <scope>IDENTIFICATION</scope>
</reference>
<dbReference type="AlphaFoldDB" id="A0A0M3JJV6"/>
<name>A0A0M3JJV6_ANISI</name>
<sequence length="96" mass="11617">LRRARHSAVQSMPTWSAWTTRTSWSTWKSRQTWTSWKAWKQWFVLESIICVSLLSETLEEFKLSLSRRLQNSKWKLSLCTRNDSFSMIKKSFWLKN</sequence>
<organism evidence="1">
    <name type="scientific">Anisakis simplex</name>
    <name type="common">Herring worm</name>
    <dbReference type="NCBI Taxonomy" id="6269"/>
    <lineage>
        <taxon>Eukaryota</taxon>
        <taxon>Metazoa</taxon>
        <taxon>Ecdysozoa</taxon>
        <taxon>Nematoda</taxon>
        <taxon>Chromadorea</taxon>
        <taxon>Rhabditida</taxon>
        <taxon>Spirurina</taxon>
        <taxon>Ascaridomorpha</taxon>
        <taxon>Ascaridoidea</taxon>
        <taxon>Anisakidae</taxon>
        <taxon>Anisakis</taxon>
        <taxon>Anisakis simplex complex</taxon>
    </lineage>
</organism>